<evidence type="ECO:0000313" key="5">
    <source>
        <dbReference type="Proteomes" id="UP000176834"/>
    </source>
</evidence>
<dbReference type="Pfam" id="PF13522">
    <property type="entry name" value="GATase_6"/>
    <property type="match status" value="1"/>
</dbReference>
<dbReference type="Gene3D" id="3.60.20.10">
    <property type="entry name" value="Glutamine Phosphoribosylpyrophosphate, subunit 1, domain 1"/>
    <property type="match status" value="1"/>
</dbReference>
<dbReference type="PANTHER" id="PTHR11907">
    <property type="entry name" value="AMIDOPHOSPHORIBOSYLTRANSFERASE"/>
    <property type="match status" value="1"/>
</dbReference>
<reference evidence="4 5" key="1">
    <citation type="journal article" date="2016" name="Nat. Commun.">
        <title>Thousands of microbial genomes shed light on interconnected biogeochemical processes in an aquifer system.</title>
        <authorList>
            <person name="Anantharaman K."/>
            <person name="Brown C.T."/>
            <person name="Hug L.A."/>
            <person name="Sharon I."/>
            <person name="Castelle C.J."/>
            <person name="Probst A.J."/>
            <person name="Thomas B.C."/>
            <person name="Singh A."/>
            <person name="Wilkins M.J."/>
            <person name="Karaoz U."/>
            <person name="Brodie E.L."/>
            <person name="Williams K.H."/>
            <person name="Hubbard S.S."/>
            <person name="Banfield J.F."/>
        </authorList>
    </citation>
    <scope>NUCLEOTIDE SEQUENCE [LARGE SCALE GENOMIC DNA]</scope>
</reference>
<dbReference type="InterPro" id="IPR029057">
    <property type="entry name" value="PRTase-like"/>
</dbReference>
<evidence type="ECO:0000256" key="2">
    <source>
        <dbReference type="ARBA" id="ARBA00022962"/>
    </source>
</evidence>
<feature type="domain" description="Glutamine amidotransferase type-2" evidence="3">
    <location>
        <begin position="2"/>
        <end position="228"/>
    </location>
</feature>
<sequence>MCGVAAVFNVADPCRKIIDMLNGLPHRGENGAGIVLGGGPQDFLWERSELTVTNLEDILDGKDSRGYSCGVGHIRYGTAGDRRSIDNAHPLMAKMSCGQVYLAQNGDSPFMDEDRQALAEKGQVLWTSSDSEIILQNMSISGTDDLIKSVKHGLCAYRGTYAIAMLVKDNQGVIKLIAARDRYGNRPLKLAKVGSGYAVASEDVAFEKIGAEYIRDIAPGEILIISNEGLQTELIYGENVFGPLYQCVYELVYFSDPTSKIFGVQVSGFREILGSLLAKQYGHLISPHDVVTYIPDSAKFYGEGFCNTLNRRLDTIILRTHATRSFIQEKQVIREDALRRKLNFMKHGIEEILTRNPFTRFWFVDDSIVRGNVSRKIISAFKKIAGKILKSMGYTHDVWVGWLSAAPALLGPCQKGIDMPGKEGKLVAPQFLKSGFDVDTESMAKYLDCNFVGYSRLTDLYDAVRFLGKRTEDYCFGCFENRDPIWNKW</sequence>
<dbReference type="InterPro" id="IPR029055">
    <property type="entry name" value="Ntn_hydrolases_N"/>
</dbReference>
<evidence type="ECO:0000313" key="4">
    <source>
        <dbReference type="EMBL" id="OGN07651.1"/>
    </source>
</evidence>
<dbReference type="GO" id="GO:0016740">
    <property type="term" value="F:transferase activity"/>
    <property type="evidence" value="ECO:0007669"/>
    <property type="project" value="UniProtKB-KW"/>
</dbReference>
<dbReference type="SUPFAM" id="SSF53271">
    <property type="entry name" value="PRTase-like"/>
    <property type="match status" value="1"/>
</dbReference>
<accession>A0A1F8F3E0</accession>
<keyword evidence="2" id="KW-0315">Glutamine amidotransferase</keyword>
<dbReference type="SUPFAM" id="SSF56235">
    <property type="entry name" value="N-terminal nucleophile aminohydrolases (Ntn hydrolases)"/>
    <property type="match status" value="1"/>
</dbReference>
<protein>
    <recommendedName>
        <fullName evidence="3">Glutamine amidotransferase type-2 domain-containing protein</fullName>
    </recommendedName>
</protein>
<name>A0A1F8F3E0_9BACT</name>
<gene>
    <name evidence="4" type="ORF">A3B86_02325</name>
</gene>
<dbReference type="AlphaFoldDB" id="A0A1F8F3E0"/>
<dbReference type="EMBL" id="MGJN01000003">
    <property type="protein sequence ID" value="OGN07651.1"/>
    <property type="molecule type" value="Genomic_DNA"/>
</dbReference>
<proteinExistence type="predicted"/>
<evidence type="ECO:0000256" key="1">
    <source>
        <dbReference type="ARBA" id="ARBA00022679"/>
    </source>
</evidence>
<dbReference type="Gene3D" id="3.40.50.2020">
    <property type="match status" value="1"/>
</dbReference>
<comment type="caution">
    <text evidence="4">The sequence shown here is derived from an EMBL/GenBank/DDBJ whole genome shotgun (WGS) entry which is preliminary data.</text>
</comment>
<dbReference type="InterPro" id="IPR017932">
    <property type="entry name" value="GATase_2_dom"/>
</dbReference>
<evidence type="ECO:0000259" key="3">
    <source>
        <dbReference type="PROSITE" id="PS51278"/>
    </source>
</evidence>
<dbReference type="PROSITE" id="PS51278">
    <property type="entry name" value="GATASE_TYPE_2"/>
    <property type="match status" value="1"/>
</dbReference>
<organism evidence="4 5">
    <name type="scientific">Candidatus Yanofskybacteria bacterium RIFCSPHIGHO2_02_FULL_38_22b</name>
    <dbReference type="NCBI Taxonomy" id="1802673"/>
    <lineage>
        <taxon>Bacteria</taxon>
        <taxon>Candidatus Yanofskyibacteriota</taxon>
    </lineage>
</organism>
<keyword evidence="1" id="KW-0808">Transferase</keyword>
<dbReference type="Proteomes" id="UP000176834">
    <property type="component" value="Unassembled WGS sequence"/>
</dbReference>